<organism evidence="12 13">
    <name type="scientific">Brassicogethes aeneus</name>
    <name type="common">Rape pollen beetle</name>
    <name type="synonym">Meligethes aeneus</name>
    <dbReference type="NCBI Taxonomy" id="1431903"/>
    <lineage>
        <taxon>Eukaryota</taxon>
        <taxon>Metazoa</taxon>
        <taxon>Ecdysozoa</taxon>
        <taxon>Arthropoda</taxon>
        <taxon>Hexapoda</taxon>
        <taxon>Insecta</taxon>
        <taxon>Pterygota</taxon>
        <taxon>Neoptera</taxon>
        <taxon>Endopterygota</taxon>
        <taxon>Coleoptera</taxon>
        <taxon>Polyphaga</taxon>
        <taxon>Cucujiformia</taxon>
        <taxon>Nitidulidae</taxon>
        <taxon>Meligethinae</taxon>
        <taxon>Brassicogethes</taxon>
    </lineage>
</organism>
<dbReference type="InterPro" id="IPR044726">
    <property type="entry name" value="ABCC_6TM_D2"/>
</dbReference>
<dbReference type="PROSITE" id="PS50893">
    <property type="entry name" value="ABC_TRANSPORTER_2"/>
    <property type="match status" value="2"/>
</dbReference>
<evidence type="ECO:0000313" key="13">
    <source>
        <dbReference type="Proteomes" id="UP001154078"/>
    </source>
</evidence>
<reference evidence="12" key="1">
    <citation type="submission" date="2021-12" db="EMBL/GenBank/DDBJ databases">
        <authorList>
            <person name="King R."/>
        </authorList>
    </citation>
    <scope>NUCLEOTIDE SEQUENCE</scope>
</reference>
<keyword evidence="3 9" id="KW-0812">Transmembrane</keyword>
<feature type="transmembrane region" description="Helical" evidence="9">
    <location>
        <begin position="135"/>
        <end position="156"/>
    </location>
</feature>
<evidence type="ECO:0000256" key="8">
    <source>
        <dbReference type="ARBA" id="ARBA00023136"/>
    </source>
</evidence>
<evidence type="ECO:0000313" key="12">
    <source>
        <dbReference type="EMBL" id="CAH0564201.1"/>
    </source>
</evidence>
<feature type="domain" description="ABC transporter" evidence="10">
    <location>
        <begin position="409"/>
        <end position="630"/>
    </location>
</feature>
<keyword evidence="8 9" id="KW-0472">Membrane</keyword>
<dbReference type="PROSITE" id="PS50929">
    <property type="entry name" value="ABC_TM1F"/>
    <property type="match status" value="2"/>
</dbReference>
<feature type="domain" description="ABC transmembrane type-1" evidence="11">
    <location>
        <begin position="110"/>
        <end position="352"/>
    </location>
</feature>
<dbReference type="AlphaFoldDB" id="A0A9P0FR97"/>
<dbReference type="FunFam" id="3.40.50.300:FF:000973">
    <property type="entry name" value="Multidrug resistance-associated protein 4"/>
    <property type="match status" value="1"/>
</dbReference>
<evidence type="ECO:0000256" key="6">
    <source>
        <dbReference type="ARBA" id="ARBA00022840"/>
    </source>
</evidence>
<dbReference type="CDD" id="cd03250">
    <property type="entry name" value="ABCC_MRP_domain1"/>
    <property type="match status" value="1"/>
</dbReference>
<feature type="domain" description="ABC transporter" evidence="10">
    <location>
        <begin position="1018"/>
        <end position="1247"/>
    </location>
</feature>
<gene>
    <name evidence="12" type="ORF">MELIAE_LOCUS12805</name>
</gene>
<dbReference type="CDD" id="cd03244">
    <property type="entry name" value="ABCC_MRP_domain2"/>
    <property type="match status" value="1"/>
</dbReference>
<keyword evidence="2" id="KW-0813">Transport</keyword>
<feature type="transmembrane region" description="Helical" evidence="9">
    <location>
        <begin position="77"/>
        <end position="99"/>
    </location>
</feature>
<evidence type="ECO:0000256" key="3">
    <source>
        <dbReference type="ARBA" id="ARBA00022692"/>
    </source>
</evidence>
<dbReference type="Gene3D" id="3.40.50.300">
    <property type="entry name" value="P-loop containing nucleotide triphosphate hydrolases"/>
    <property type="match status" value="2"/>
</dbReference>
<dbReference type="FunFam" id="1.20.1560.10:FF:000006">
    <property type="entry name" value="ATP-binding cassette, sub-family C (CFTR/MRP), member 9"/>
    <property type="match status" value="1"/>
</dbReference>
<dbReference type="Pfam" id="PF00005">
    <property type="entry name" value="ABC_tran"/>
    <property type="match status" value="2"/>
</dbReference>
<feature type="transmembrane region" description="Helical" evidence="9">
    <location>
        <begin position="747"/>
        <end position="769"/>
    </location>
</feature>
<feature type="transmembrane region" description="Helical" evidence="9">
    <location>
        <begin position="961"/>
        <end position="980"/>
    </location>
</feature>
<sequence>MDREIKEKRKRNHRDRANFLSKYTFAFTLGLFKKALKKDLDDVNLYEVAESCEANKLGDRLEEEWIKQHKHNKYASIYNLLWARFGVQYLLLGLPYFAWEMFHSIMEPEALSAFISYFSSSTENQTTKSEAFKNAMILIGFQIFHVFFFSNYHLFLQTLAIQIKTSVCSLIYRKALKLSPAAYLDISLGNIVTLVTKDAKTFESSIWLLNELWIAIIQTIMVCFLIYLKMGVTSLIGLGVFFIGLPLQIYCGKVVGRMRLNLNKKTDTRLQTTQEVLSAIKTIKLYVWEKFFEDKISKARKNEVTNILKNFYLKNFIVMTGIVTSRLGFYTLIMAYIYMGNITSPELIFYVFRQFHTLTNSVGIVIPLGLSHIAEFRAALLRINRILVAEELKETADHDEIGSIENPKIDLRHVSVHIKDCEAIKNVTLTIEPGLTVITGNLGCGKSSLLKTILQDYPKTKGDVTVNGRISYAPQDPWLFPATIKQNILFGQDYDMERYNEVVKVCALEFDFALFEQRDETIVADRGLNLSKGQQARINLARAVYKDSEIYLLDDSLTALDPHVQEYIFRECIQGYLKKKKCICVLVTHNPKHIEASNKLVILQNGSIKSCGESKDVIKEEILKTIEKSFETPQAVEPLIEKPITEKTKLLEVDGPVKKNVFYEKKKQGGISLQVYNKYIQFGGGMLIFIGILCMYTGSQFIESYSSKMLSKWVDLQQNMTIFRITNTTNTTAYLKTKEINDWTLNVYSITTISSTGLDMIKFYIFLLFATRASFRIHKKMISSIVGSTMSFFDSYFIGNILNRFSQDINVVDEHMPFVFVQFVRILFKVAGSVYLITSVSLKFAIMVTVLFVIMVTLRFIYIPAGRSLRRLEAASRSPMIGHLNSSLEGITTIRAYKAQHILKVEFDRHQDMYTSAHYVSFCMKKGFTFAMEVFAKIFFIFVITKFLYFDNHTSAGNVGLGLTECMTLSFLVQIGLTNWSELESMMTSVERLLEYTDLPKEYKDGQSVANWPTDASISFEKVSLTYPNANKTVLRNINFSLAPRSKVGIVGRTGAGKSTIIATLFRLYNFEGRIIIDGVDTKTLSLDFLRDHISIIPQDPVLFSGTIRENMDPKNRYSDEEIWKALESVYMRDAITDLALRVNENDSSFSTGQRQLICIARAILRKNKIVVLDEATANMDPETENLIQTTIEQNFNYCAVFIIAHRLQSVMNCDRVIVMDKGEIIEFDDPTILLKNKEGQFYNMVKEIGLLDSLE</sequence>
<dbReference type="InterPro" id="IPR003439">
    <property type="entry name" value="ABC_transporter-like_ATP-bd"/>
</dbReference>
<evidence type="ECO:0000256" key="1">
    <source>
        <dbReference type="ARBA" id="ARBA00004141"/>
    </source>
</evidence>
<dbReference type="SMART" id="SM00382">
    <property type="entry name" value="AAA"/>
    <property type="match status" value="2"/>
</dbReference>
<keyword evidence="7 9" id="KW-1133">Transmembrane helix</keyword>
<feature type="transmembrane region" description="Helical" evidence="9">
    <location>
        <begin position="781"/>
        <end position="798"/>
    </location>
</feature>
<dbReference type="InterPro" id="IPR003593">
    <property type="entry name" value="AAA+_ATPase"/>
</dbReference>
<feature type="transmembrane region" description="Helical" evidence="9">
    <location>
        <begin position="234"/>
        <end position="255"/>
    </location>
</feature>
<dbReference type="CDD" id="cd18580">
    <property type="entry name" value="ABC_6TM_ABCC_D2"/>
    <property type="match status" value="1"/>
</dbReference>
<keyword evidence="6" id="KW-0067">ATP-binding</keyword>
<feature type="transmembrane region" description="Helical" evidence="9">
    <location>
        <begin position="316"/>
        <end position="338"/>
    </location>
</feature>
<evidence type="ECO:0000256" key="7">
    <source>
        <dbReference type="ARBA" id="ARBA00022989"/>
    </source>
</evidence>
<evidence type="ECO:0000256" key="5">
    <source>
        <dbReference type="ARBA" id="ARBA00022741"/>
    </source>
</evidence>
<dbReference type="GO" id="GO:0140359">
    <property type="term" value="F:ABC-type transporter activity"/>
    <property type="evidence" value="ECO:0007669"/>
    <property type="project" value="InterPro"/>
</dbReference>
<accession>A0A9P0FR97</accession>
<dbReference type="Pfam" id="PF00664">
    <property type="entry name" value="ABC_membrane"/>
    <property type="match status" value="2"/>
</dbReference>
<dbReference type="PANTHER" id="PTHR24223">
    <property type="entry name" value="ATP-BINDING CASSETTE SUB-FAMILY C"/>
    <property type="match status" value="1"/>
</dbReference>
<dbReference type="OrthoDB" id="6500128at2759"/>
<dbReference type="FunFam" id="1.20.1560.10:FF:000013">
    <property type="entry name" value="ABC transporter C family member 2"/>
    <property type="match status" value="1"/>
</dbReference>
<evidence type="ECO:0000259" key="10">
    <source>
        <dbReference type="PROSITE" id="PS50893"/>
    </source>
</evidence>
<protein>
    <submittedName>
        <fullName evidence="12">Uncharacterized protein</fullName>
    </submittedName>
</protein>
<dbReference type="FunFam" id="3.40.50.300:FF:000163">
    <property type="entry name" value="Multidrug resistance-associated protein member 4"/>
    <property type="match status" value="1"/>
</dbReference>
<dbReference type="EMBL" id="OV121140">
    <property type="protein sequence ID" value="CAH0564201.1"/>
    <property type="molecule type" value="Genomic_DNA"/>
</dbReference>
<dbReference type="PANTHER" id="PTHR24223:SF448">
    <property type="entry name" value="FI20146P1-RELATED"/>
    <property type="match status" value="1"/>
</dbReference>
<dbReference type="CDD" id="cd18579">
    <property type="entry name" value="ABC_6TM_ABCC_D1"/>
    <property type="match status" value="1"/>
</dbReference>
<evidence type="ECO:0000256" key="2">
    <source>
        <dbReference type="ARBA" id="ARBA00022448"/>
    </source>
</evidence>
<dbReference type="InterPro" id="IPR036640">
    <property type="entry name" value="ABC1_TM_sf"/>
</dbReference>
<dbReference type="SUPFAM" id="SSF52540">
    <property type="entry name" value="P-loop containing nucleoside triphosphate hydrolases"/>
    <property type="match status" value="2"/>
</dbReference>
<dbReference type="GO" id="GO:0005524">
    <property type="term" value="F:ATP binding"/>
    <property type="evidence" value="ECO:0007669"/>
    <property type="project" value="UniProtKB-KW"/>
</dbReference>
<dbReference type="GO" id="GO:0016887">
    <property type="term" value="F:ATP hydrolysis activity"/>
    <property type="evidence" value="ECO:0007669"/>
    <property type="project" value="InterPro"/>
</dbReference>
<feature type="transmembrane region" description="Helical" evidence="9">
    <location>
        <begin position="844"/>
        <end position="863"/>
    </location>
</feature>
<dbReference type="InterPro" id="IPR017871">
    <property type="entry name" value="ABC_transporter-like_CS"/>
</dbReference>
<dbReference type="GO" id="GO:0016020">
    <property type="term" value="C:membrane"/>
    <property type="evidence" value="ECO:0007669"/>
    <property type="project" value="UniProtKB-SubCell"/>
</dbReference>
<keyword evidence="4" id="KW-0677">Repeat</keyword>
<feature type="domain" description="ABC transmembrane type-1" evidence="11">
    <location>
        <begin position="747"/>
        <end position="985"/>
    </location>
</feature>
<dbReference type="InterPro" id="IPR044746">
    <property type="entry name" value="ABCC_6TM_D1"/>
</dbReference>
<evidence type="ECO:0000259" key="11">
    <source>
        <dbReference type="PROSITE" id="PS50929"/>
    </source>
</evidence>
<dbReference type="InterPro" id="IPR027417">
    <property type="entry name" value="P-loop_NTPase"/>
</dbReference>
<dbReference type="InterPro" id="IPR011527">
    <property type="entry name" value="ABC1_TM_dom"/>
</dbReference>
<dbReference type="Proteomes" id="UP001154078">
    <property type="component" value="Chromosome 9"/>
</dbReference>
<evidence type="ECO:0000256" key="9">
    <source>
        <dbReference type="SAM" id="Phobius"/>
    </source>
</evidence>
<dbReference type="PROSITE" id="PS00211">
    <property type="entry name" value="ABC_TRANSPORTER_1"/>
    <property type="match status" value="1"/>
</dbReference>
<feature type="transmembrane region" description="Helical" evidence="9">
    <location>
        <begin position="928"/>
        <end position="949"/>
    </location>
</feature>
<keyword evidence="5" id="KW-0547">Nucleotide-binding</keyword>
<proteinExistence type="predicted"/>
<keyword evidence="13" id="KW-1185">Reference proteome</keyword>
<dbReference type="SUPFAM" id="SSF90123">
    <property type="entry name" value="ABC transporter transmembrane region"/>
    <property type="match status" value="2"/>
</dbReference>
<name>A0A9P0FR97_BRAAE</name>
<feature type="transmembrane region" description="Helical" evidence="9">
    <location>
        <begin position="818"/>
        <end position="837"/>
    </location>
</feature>
<feature type="transmembrane region" description="Helical" evidence="9">
    <location>
        <begin position="358"/>
        <end position="376"/>
    </location>
</feature>
<dbReference type="InterPro" id="IPR050173">
    <property type="entry name" value="ABC_transporter_C-like"/>
</dbReference>
<evidence type="ECO:0000256" key="4">
    <source>
        <dbReference type="ARBA" id="ARBA00022737"/>
    </source>
</evidence>
<dbReference type="Gene3D" id="1.20.1560.10">
    <property type="entry name" value="ABC transporter type 1, transmembrane domain"/>
    <property type="match status" value="2"/>
</dbReference>
<feature type="transmembrane region" description="Helical" evidence="9">
    <location>
        <begin position="682"/>
        <end position="702"/>
    </location>
</feature>
<comment type="subcellular location">
    <subcellularLocation>
        <location evidence="1">Membrane</location>
        <topology evidence="1">Multi-pass membrane protein</topology>
    </subcellularLocation>
</comment>
<feature type="transmembrane region" description="Helical" evidence="9">
    <location>
        <begin position="207"/>
        <end position="228"/>
    </location>
</feature>